<evidence type="ECO:0000256" key="11">
    <source>
        <dbReference type="ARBA" id="ARBA00023136"/>
    </source>
</evidence>
<reference evidence="20 21" key="1">
    <citation type="journal article" date="2015" name="Sci. Rep.">
        <title>Chromosome-level genome map provides insights into diverse defense mechanisms in the medicinal fungus Ganoderma sinense.</title>
        <authorList>
            <person name="Zhu Y."/>
            <person name="Xu J."/>
            <person name="Sun C."/>
            <person name="Zhou S."/>
            <person name="Xu H."/>
            <person name="Nelson D.R."/>
            <person name="Qian J."/>
            <person name="Song J."/>
            <person name="Luo H."/>
            <person name="Xiang L."/>
            <person name="Li Y."/>
            <person name="Xu Z."/>
            <person name="Ji A."/>
            <person name="Wang L."/>
            <person name="Lu S."/>
            <person name="Hayward A."/>
            <person name="Sun W."/>
            <person name="Li X."/>
            <person name="Schwartz D.C."/>
            <person name="Wang Y."/>
            <person name="Chen S."/>
        </authorList>
    </citation>
    <scope>NUCLEOTIDE SEQUENCE [LARGE SCALE GENOMIC DNA]</scope>
    <source>
        <strain evidence="20 21">ZZ0214-1</strain>
    </source>
</reference>
<sequence length="1062" mass="115019">MPRHCRIHFASLHSSLVNLPISLYGPLVERAVRPQGLAVHLTLVSTTRNPSSSKDAKQKPDAYVGWTGMASASSLAHFNPGDAAERGLETVEMDPQYADGLGFALGDVVEIGLLHDLPYATSVGTEPATSDDWEILELHASHVESTLLSQVRVAVVGQEIDVWVLGRTRVRLNVVSLQPSTTKALLLTTSTEVSIAPKLRSKHKTMAAGSELKGSGKTSVAPNGITPAAEKTKVPRQARTLRMLPQRLLGDTPLPSHSSDDDGIAYVSYKTLSSLYPRGVLSELHGWRATVRRVSPPSNPDKDATPASPAIQPSARILVPSGEGSSLKGPQPVTEVKKNEMVVVWSPDVPVPDGHVVLNPVVDNAEDWDLIRLIFVKHDADYPMPAFERASVPVAKQLHTPTSHGLAGVEEMFAKCTQFCLTAFAHHAFNQRIKGQPAVVPGLLVTGRSGAGKTALLHAVSKAMQHDPRTLTHTLYVDLSRFNGSPVAKVRTHMKYWMDKASWHKPSILVLDNIDKLMGTELEHADSFHTRHITELFLGLYGSSSRATAPNASGVVLLAAAESQASLHPLLNSSHLFQEVLNLKPPSKDARKEVLAHLVKEHMNASDITQDPTAPLNYTALATQTEGYSVTDLKDLVARAVHRTAIRSSELQLSGHDESEQTTLTPADFSAAQVDFVPHSLRDVKLQKSEIAWMDVGGLRETKQVLRETLEWPTKYGPIFAQSPLRLRSGLLLYGYPGCGKTLLASAVAKECGLNFISIKGPEILNKYIGASEKSVRNLFERASAAKPCVLFFDEFDSIAPKRGHDSTGVTDRVVNQMLTQMDGAEGLDGVYVLAATSRPDLIDSALLRPGRLDKSLLCDMPDKQEREEILAALGRKITFAPSVDLAELANATDGFSGADLQALVYNAHLEVVHDTIAHPADSSKSKPNGIADGDAEPIRYAALGREDHGSVLSRAEESVFQRRLQRIMAGTSVDGGRGQSSPSPPSATSVPDGGKGKGKQKPKHEIREEHLERVLKVTRPSVPREERERLQRIYSAFVSDRSGDLPVPPEAGGVGKRVSLA</sequence>
<keyword evidence="4" id="KW-0963">Cytoplasm</keyword>
<evidence type="ECO:0000256" key="13">
    <source>
        <dbReference type="ARBA" id="ARBA00032509"/>
    </source>
</evidence>
<evidence type="ECO:0000256" key="18">
    <source>
        <dbReference type="SAM" id="MobiDB-lite"/>
    </source>
</evidence>
<comment type="catalytic activity">
    <reaction evidence="16">
        <text>ATP + H2O = ADP + phosphate + H(+)</text>
        <dbReference type="Rhea" id="RHEA:13065"/>
        <dbReference type="ChEBI" id="CHEBI:15377"/>
        <dbReference type="ChEBI" id="CHEBI:15378"/>
        <dbReference type="ChEBI" id="CHEBI:30616"/>
        <dbReference type="ChEBI" id="CHEBI:43474"/>
        <dbReference type="ChEBI" id="CHEBI:456216"/>
    </reaction>
    <physiologicalReaction direction="left-to-right" evidence="16">
        <dbReference type="Rhea" id="RHEA:13066"/>
    </physiologicalReaction>
</comment>
<protein>
    <recommendedName>
        <fullName evidence="14">Peroxisomal ATPase PEX1</fullName>
    </recommendedName>
    <alternativeName>
        <fullName evidence="13">Peroxin-1</fullName>
    </alternativeName>
</protein>
<feature type="compositionally biased region" description="Basic and acidic residues" evidence="18">
    <location>
        <begin position="1004"/>
        <end position="1016"/>
    </location>
</feature>
<evidence type="ECO:0000256" key="5">
    <source>
        <dbReference type="ARBA" id="ARBA00022593"/>
    </source>
</evidence>
<keyword evidence="8" id="KW-0378">Hydrolase</keyword>
<comment type="similarity">
    <text evidence="2">Belongs to the AAA ATPase family.</text>
</comment>
<dbReference type="FunFam" id="3.40.50.300:FF:000149">
    <property type="entry name" value="Nuclear valosin-containing protein-like"/>
    <property type="match status" value="1"/>
</dbReference>
<keyword evidence="12" id="KW-0576">Peroxisome</keyword>
<dbReference type="FunFam" id="1.10.8.60:FF:000105">
    <property type="entry name" value="PeRoXisome assembly factor"/>
    <property type="match status" value="1"/>
</dbReference>
<dbReference type="GO" id="GO:0005829">
    <property type="term" value="C:cytosol"/>
    <property type="evidence" value="ECO:0007669"/>
    <property type="project" value="UniProtKB-SubCell"/>
</dbReference>
<evidence type="ECO:0000256" key="14">
    <source>
        <dbReference type="ARBA" id="ARBA00034532"/>
    </source>
</evidence>
<dbReference type="GO" id="GO:0005778">
    <property type="term" value="C:peroxisomal membrane"/>
    <property type="evidence" value="ECO:0007669"/>
    <property type="project" value="UniProtKB-SubCell"/>
</dbReference>
<evidence type="ECO:0000313" key="20">
    <source>
        <dbReference type="EMBL" id="PIL32676.1"/>
    </source>
</evidence>
<dbReference type="Pfam" id="PF00004">
    <property type="entry name" value="AAA"/>
    <property type="match status" value="2"/>
</dbReference>
<evidence type="ECO:0000256" key="3">
    <source>
        <dbReference type="ARBA" id="ARBA00022448"/>
    </source>
</evidence>
<evidence type="ECO:0000256" key="16">
    <source>
        <dbReference type="ARBA" id="ARBA00048778"/>
    </source>
</evidence>
<keyword evidence="3" id="KW-0813">Transport</keyword>
<evidence type="ECO:0000256" key="12">
    <source>
        <dbReference type="ARBA" id="ARBA00023140"/>
    </source>
</evidence>
<evidence type="ECO:0000313" key="21">
    <source>
        <dbReference type="Proteomes" id="UP000230002"/>
    </source>
</evidence>
<comment type="subunit">
    <text evidence="17">Interacts with PEX6; forming the PEX1-PEX6 AAA ATPase complex, which is composed of a heterohexamer formed by a trimer of PEX1-PEX6 dimers.</text>
</comment>
<dbReference type="GO" id="GO:0016558">
    <property type="term" value="P:protein import into peroxisome matrix"/>
    <property type="evidence" value="ECO:0007669"/>
    <property type="project" value="TreeGrafter"/>
</dbReference>
<dbReference type="Gene3D" id="1.10.8.60">
    <property type="match status" value="2"/>
</dbReference>
<dbReference type="InterPro" id="IPR003960">
    <property type="entry name" value="ATPase_AAA_CS"/>
</dbReference>
<dbReference type="Gene3D" id="3.40.50.300">
    <property type="entry name" value="P-loop containing nucleotide triphosphate hydrolases"/>
    <property type="match status" value="2"/>
</dbReference>
<dbReference type="GO" id="GO:0005524">
    <property type="term" value="F:ATP binding"/>
    <property type="evidence" value="ECO:0007669"/>
    <property type="project" value="UniProtKB-KW"/>
</dbReference>
<evidence type="ECO:0000259" key="19">
    <source>
        <dbReference type="SMART" id="SM00382"/>
    </source>
</evidence>
<evidence type="ECO:0000256" key="15">
    <source>
        <dbReference type="ARBA" id="ARBA00046271"/>
    </source>
</evidence>
<dbReference type="InterPro" id="IPR003593">
    <property type="entry name" value="AAA+_ATPase"/>
</dbReference>
<keyword evidence="5" id="KW-0962">Peroxisome biogenesis</keyword>
<name>A0A2G8SFY6_9APHY</name>
<evidence type="ECO:0000256" key="2">
    <source>
        <dbReference type="ARBA" id="ARBA00006914"/>
    </source>
</evidence>
<evidence type="ECO:0000256" key="6">
    <source>
        <dbReference type="ARBA" id="ARBA00022737"/>
    </source>
</evidence>
<keyword evidence="11" id="KW-0472">Membrane</keyword>
<keyword evidence="7" id="KW-0547">Nucleotide-binding</keyword>
<evidence type="ECO:0000256" key="9">
    <source>
        <dbReference type="ARBA" id="ARBA00022840"/>
    </source>
</evidence>
<keyword evidence="21" id="KW-1185">Reference proteome</keyword>
<dbReference type="EMBL" id="AYKW01000010">
    <property type="protein sequence ID" value="PIL32676.1"/>
    <property type="molecule type" value="Genomic_DNA"/>
</dbReference>
<dbReference type="CDD" id="cd19526">
    <property type="entry name" value="RecA-like_PEX1_r2"/>
    <property type="match status" value="1"/>
</dbReference>
<dbReference type="SUPFAM" id="SSF54585">
    <property type="entry name" value="Cdc48 domain 2-like"/>
    <property type="match status" value="1"/>
</dbReference>
<evidence type="ECO:0000256" key="7">
    <source>
        <dbReference type="ARBA" id="ARBA00022741"/>
    </source>
</evidence>
<dbReference type="Gene3D" id="3.10.330.10">
    <property type="match status" value="1"/>
</dbReference>
<dbReference type="PROSITE" id="PS00674">
    <property type="entry name" value="AAA"/>
    <property type="match status" value="1"/>
</dbReference>
<comment type="subcellular location">
    <subcellularLocation>
        <location evidence="1">Cytoplasm</location>
        <location evidence="1">Cytosol</location>
    </subcellularLocation>
    <subcellularLocation>
        <location evidence="15">Peroxisome membrane</location>
    </subcellularLocation>
</comment>
<dbReference type="SMART" id="SM00382">
    <property type="entry name" value="AAA"/>
    <property type="match status" value="2"/>
</dbReference>
<dbReference type="OrthoDB" id="2187at2759"/>
<accession>A0A2G8SFY6</accession>
<evidence type="ECO:0000256" key="17">
    <source>
        <dbReference type="ARBA" id="ARBA00064205"/>
    </source>
</evidence>
<dbReference type="GO" id="GO:0016887">
    <property type="term" value="F:ATP hydrolysis activity"/>
    <property type="evidence" value="ECO:0007669"/>
    <property type="project" value="InterPro"/>
</dbReference>
<feature type="region of interest" description="Disordered" evidence="18">
    <location>
        <begin position="206"/>
        <end position="225"/>
    </location>
</feature>
<keyword evidence="9" id="KW-0067">ATP-binding</keyword>
<evidence type="ECO:0000256" key="1">
    <source>
        <dbReference type="ARBA" id="ARBA00004514"/>
    </source>
</evidence>
<dbReference type="Pfam" id="PF17862">
    <property type="entry name" value="AAA_lid_3"/>
    <property type="match status" value="1"/>
</dbReference>
<dbReference type="STRING" id="1077348.A0A2G8SFY6"/>
<dbReference type="PANTHER" id="PTHR23077:SF12">
    <property type="entry name" value="PEROXISOMAL ATPASE PEX1"/>
    <property type="match status" value="1"/>
</dbReference>
<dbReference type="InterPro" id="IPR015342">
    <property type="entry name" value="PEX1-N_C-lobe"/>
</dbReference>
<evidence type="ECO:0000256" key="10">
    <source>
        <dbReference type="ARBA" id="ARBA00022927"/>
    </source>
</evidence>
<proteinExistence type="inferred from homology"/>
<evidence type="ECO:0000256" key="8">
    <source>
        <dbReference type="ARBA" id="ARBA00022801"/>
    </source>
</evidence>
<feature type="region of interest" description="Disordered" evidence="18">
    <location>
        <begin position="970"/>
        <end position="1062"/>
    </location>
</feature>
<feature type="region of interest" description="Disordered" evidence="18">
    <location>
        <begin position="292"/>
        <end position="332"/>
    </location>
</feature>
<dbReference type="InterPro" id="IPR003959">
    <property type="entry name" value="ATPase_AAA_core"/>
</dbReference>
<feature type="domain" description="AAA+ ATPase" evidence="19">
    <location>
        <begin position="439"/>
        <end position="587"/>
    </location>
</feature>
<keyword evidence="6" id="KW-0677">Repeat</keyword>
<dbReference type="PANTHER" id="PTHR23077">
    <property type="entry name" value="AAA-FAMILY ATPASE"/>
    <property type="match status" value="1"/>
</dbReference>
<feature type="domain" description="AAA+ ATPase" evidence="19">
    <location>
        <begin position="727"/>
        <end position="863"/>
    </location>
</feature>
<dbReference type="Proteomes" id="UP000230002">
    <property type="component" value="Unassembled WGS sequence"/>
</dbReference>
<organism evidence="20 21">
    <name type="scientific">Ganoderma sinense ZZ0214-1</name>
    <dbReference type="NCBI Taxonomy" id="1077348"/>
    <lineage>
        <taxon>Eukaryota</taxon>
        <taxon>Fungi</taxon>
        <taxon>Dikarya</taxon>
        <taxon>Basidiomycota</taxon>
        <taxon>Agaricomycotina</taxon>
        <taxon>Agaricomycetes</taxon>
        <taxon>Polyporales</taxon>
        <taxon>Polyporaceae</taxon>
        <taxon>Ganoderma</taxon>
    </lineage>
</organism>
<dbReference type="InterPro" id="IPR027417">
    <property type="entry name" value="P-loop_NTPase"/>
</dbReference>
<dbReference type="InterPro" id="IPR029067">
    <property type="entry name" value="CDC48_domain_2-like_sf"/>
</dbReference>
<gene>
    <name evidence="20" type="ORF">GSI_05380</name>
</gene>
<dbReference type="Pfam" id="PF09262">
    <property type="entry name" value="PEX-1N"/>
    <property type="match status" value="1"/>
</dbReference>
<keyword evidence="10" id="KW-0653">Protein transport</keyword>
<feature type="compositionally biased region" description="Basic and acidic residues" evidence="18">
    <location>
        <begin position="1023"/>
        <end position="1032"/>
    </location>
</feature>
<comment type="caution">
    <text evidence="20">The sequence shown here is derived from an EMBL/GenBank/DDBJ whole genome shotgun (WGS) entry which is preliminary data.</text>
</comment>
<evidence type="ECO:0000256" key="4">
    <source>
        <dbReference type="ARBA" id="ARBA00022490"/>
    </source>
</evidence>
<dbReference type="AlphaFoldDB" id="A0A2G8SFY6"/>
<dbReference type="SUPFAM" id="SSF52540">
    <property type="entry name" value="P-loop containing nucleoside triphosphate hydrolases"/>
    <property type="match status" value="2"/>
</dbReference>
<dbReference type="InterPro" id="IPR050168">
    <property type="entry name" value="AAA_ATPase_domain"/>
</dbReference>
<dbReference type="InterPro" id="IPR041569">
    <property type="entry name" value="AAA_lid_3"/>
</dbReference>